<dbReference type="CDD" id="cd15904">
    <property type="entry name" value="TSPO_MBR"/>
    <property type="match status" value="1"/>
</dbReference>
<gene>
    <name evidence="7" type="ORF">GCM10025862_00620</name>
    <name evidence="8" type="ORF">GCM10025862_37730</name>
</gene>
<dbReference type="InterPro" id="IPR004307">
    <property type="entry name" value="TspO_MBR"/>
</dbReference>
<dbReference type="Gene3D" id="3.40.50.720">
    <property type="entry name" value="NAD(P)-binding Rossmann-like Domain"/>
    <property type="match status" value="1"/>
</dbReference>
<protein>
    <recommendedName>
        <fullName evidence="6">NAD(P)-binding domain-containing protein</fullName>
    </recommendedName>
</protein>
<keyword evidence="4" id="KW-1133">Transmembrane helix</keyword>
<name>A0ABQ6HUV6_9MICO</name>
<proteinExistence type="inferred from homology"/>
<dbReference type="EMBL" id="BSUJ01000001">
    <property type="protein sequence ID" value="GMA21752.1"/>
    <property type="molecule type" value="Genomic_DNA"/>
</dbReference>
<dbReference type="RefSeq" id="WP_241443630.1">
    <property type="nucleotide sequence ID" value="NZ_BSUJ01000001.1"/>
</dbReference>
<keyword evidence="3" id="KW-0812">Transmembrane</keyword>
<sequence>MTDPSSMPEHGLALVTGVTGYIGGLLVQPLLDAGWRVRVLTRDASKLENRPWHDAVDIVTGDAGEDDDLYRALDGVDVAYYLLHSMDGKGDFRARDRDLAARFASAAERADASRLVYLSGLHPSGELSEHLASRVEVGEIFLASEVPSAVLQAAVVLGEGSVSFRMLRFLTERLPAMIAPAWLNNRIQPIAIDDALHYLVGAATLPREVNRTFDIGGPDVLTYAQMIKRFATVMEMRPRVVVTVPVLTPGLAGLWIGLVTPVSAGVARPLVGSLVHEVVCKEHDIDRFVPELPGGPTGFDDAVHRAMATAEPSTGPGNLAVAGAAVAAAAVAGSIASDPTSRWYRSLDLPSWQPPGVVFPVVWTGLYASIAGTSASAVTTFIDRDTPEDSHRATDYWTRLGVNLALNTGWSWVFFRAKSLPAATGWATALAGSSIDLARAAGKAGPSHRRALTPYAAWCVFSTALSAEVWRRNAGRR</sequence>
<evidence type="ECO:0000256" key="1">
    <source>
        <dbReference type="ARBA" id="ARBA00004141"/>
    </source>
</evidence>
<organism evidence="8 9">
    <name type="scientific">Arsenicicoccus piscis</name>
    <dbReference type="NCBI Taxonomy" id="673954"/>
    <lineage>
        <taxon>Bacteria</taxon>
        <taxon>Bacillati</taxon>
        <taxon>Actinomycetota</taxon>
        <taxon>Actinomycetes</taxon>
        <taxon>Micrococcales</taxon>
        <taxon>Intrasporangiaceae</taxon>
        <taxon>Arsenicicoccus</taxon>
    </lineage>
</organism>
<reference evidence="8" key="1">
    <citation type="journal article" date="2014" name="Int. J. Syst. Evol. Microbiol.">
        <title>Complete genome of a new Firmicutes species belonging to the dominant human colonic microbiota ('Ruminococcus bicirculans') reveals two chromosomes and a selective capacity to utilize plant glucans.</title>
        <authorList>
            <consortium name="NISC Comparative Sequencing Program"/>
            <person name="Wegmann U."/>
            <person name="Louis P."/>
            <person name="Goesmann A."/>
            <person name="Henrissat B."/>
            <person name="Duncan S.H."/>
            <person name="Flint H.J."/>
        </authorList>
    </citation>
    <scope>NUCLEOTIDE SEQUENCE</scope>
    <source>
        <strain evidence="8">NBRC 105830</strain>
    </source>
</reference>
<dbReference type="EMBL" id="BSUJ01000001">
    <property type="protein sequence ID" value="GMA18041.1"/>
    <property type="molecule type" value="Genomic_DNA"/>
</dbReference>
<feature type="domain" description="NAD(P)-binding" evidence="6">
    <location>
        <begin position="17"/>
        <end position="128"/>
    </location>
</feature>
<dbReference type="InterPro" id="IPR038330">
    <property type="entry name" value="TspO/MBR-related_sf"/>
</dbReference>
<reference evidence="9" key="2">
    <citation type="journal article" date="2019" name="Int. J. Syst. Evol. Microbiol.">
        <title>The Global Catalogue of Microorganisms (GCM) 10K type strain sequencing project: providing services to taxonomists for standard genome sequencing and annotation.</title>
        <authorList>
            <consortium name="The Broad Institute Genomics Platform"/>
            <consortium name="The Broad Institute Genome Sequencing Center for Infectious Disease"/>
            <person name="Wu L."/>
            <person name="Ma J."/>
        </authorList>
    </citation>
    <scope>NUCLEOTIDE SEQUENCE [LARGE SCALE GENOMIC DNA]</scope>
    <source>
        <strain evidence="9">NBRC 105830</strain>
    </source>
</reference>
<dbReference type="InterPro" id="IPR036291">
    <property type="entry name" value="NAD(P)-bd_dom_sf"/>
</dbReference>
<dbReference type="Pfam" id="PF03073">
    <property type="entry name" value="TspO_MBR"/>
    <property type="match status" value="1"/>
</dbReference>
<evidence type="ECO:0000313" key="7">
    <source>
        <dbReference type="EMBL" id="GMA18041.1"/>
    </source>
</evidence>
<evidence type="ECO:0000256" key="2">
    <source>
        <dbReference type="ARBA" id="ARBA00007524"/>
    </source>
</evidence>
<dbReference type="PANTHER" id="PTHR10057">
    <property type="entry name" value="PERIPHERAL-TYPE BENZODIAZEPINE RECEPTOR"/>
    <property type="match status" value="1"/>
</dbReference>
<dbReference type="Proteomes" id="UP001157109">
    <property type="component" value="Unassembled WGS sequence"/>
</dbReference>
<evidence type="ECO:0000256" key="4">
    <source>
        <dbReference type="ARBA" id="ARBA00022989"/>
    </source>
</evidence>
<evidence type="ECO:0000259" key="6">
    <source>
        <dbReference type="Pfam" id="PF13460"/>
    </source>
</evidence>
<keyword evidence="9" id="KW-1185">Reference proteome</keyword>
<keyword evidence="5" id="KW-0472">Membrane</keyword>
<comment type="caution">
    <text evidence="8">The sequence shown here is derived from an EMBL/GenBank/DDBJ whole genome shotgun (WGS) entry which is preliminary data.</text>
</comment>
<evidence type="ECO:0000313" key="9">
    <source>
        <dbReference type="Proteomes" id="UP001157109"/>
    </source>
</evidence>
<reference evidence="8" key="3">
    <citation type="submission" date="2023-02" db="EMBL/GenBank/DDBJ databases">
        <authorList>
            <person name="Sun Q."/>
            <person name="Mori K."/>
        </authorList>
    </citation>
    <scope>NUCLEOTIDE SEQUENCE</scope>
    <source>
        <strain evidence="8">NBRC 105830</strain>
    </source>
</reference>
<accession>A0ABQ6HUV6</accession>
<dbReference type="Gene3D" id="1.20.1260.100">
    <property type="entry name" value="TspO/MBR protein"/>
    <property type="match status" value="1"/>
</dbReference>
<evidence type="ECO:0000256" key="3">
    <source>
        <dbReference type="ARBA" id="ARBA00022692"/>
    </source>
</evidence>
<dbReference type="Pfam" id="PF13460">
    <property type="entry name" value="NAD_binding_10"/>
    <property type="match status" value="1"/>
</dbReference>
<dbReference type="SUPFAM" id="SSF51735">
    <property type="entry name" value="NAD(P)-binding Rossmann-fold domains"/>
    <property type="match status" value="1"/>
</dbReference>
<evidence type="ECO:0000313" key="8">
    <source>
        <dbReference type="EMBL" id="GMA21752.1"/>
    </source>
</evidence>
<dbReference type="InterPro" id="IPR016040">
    <property type="entry name" value="NAD(P)-bd_dom"/>
</dbReference>
<comment type="similarity">
    <text evidence="2">Belongs to the TspO/BZRP family.</text>
</comment>
<evidence type="ECO:0000256" key="5">
    <source>
        <dbReference type="ARBA" id="ARBA00023136"/>
    </source>
</evidence>
<comment type="subcellular location">
    <subcellularLocation>
        <location evidence="1">Membrane</location>
        <topology evidence="1">Multi-pass membrane protein</topology>
    </subcellularLocation>
</comment>
<dbReference type="PANTHER" id="PTHR10057:SF0">
    <property type="entry name" value="TRANSLOCATOR PROTEIN"/>
    <property type="match status" value="1"/>
</dbReference>